<evidence type="ECO:0000313" key="3">
    <source>
        <dbReference type="Proteomes" id="UP000479000"/>
    </source>
</evidence>
<keyword evidence="3" id="KW-1185">Reference proteome</keyword>
<dbReference type="Proteomes" id="UP000479000">
    <property type="component" value="Unassembled WGS sequence"/>
</dbReference>
<organism evidence="2 3">
    <name type="scientific">Nesidiocoris tenuis</name>
    <dbReference type="NCBI Taxonomy" id="355587"/>
    <lineage>
        <taxon>Eukaryota</taxon>
        <taxon>Metazoa</taxon>
        <taxon>Ecdysozoa</taxon>
        <taxon>Arthropoda</taxon>
        <taxon>Hexapoda</taxon>
        <taxon>Insecta</taxon>
        <taxon>Pterygota</taxon>
        <taxon>Neoptera</taxon>
        <taxon>Paraneoptera</taxon>
        <taxon>Hemiptera</taxon>
        <taxon>Heteroptera</taxon>
        <taxon>Panheteroptera</taxon>
        <taxon>Cimicomorpha</taxon>
        <taxon>Miridae</taxon>
        <taxon>Dicyphina</taxon>
        <taxon>Nesidiocoris</taxon>
    </lineage>
</organism>
<sequence length="557" mass="64483">MEMVNVVTCWFITSMMRMCIGMRIITRMRIRTWMRIRARMRIKYNNWRKSQKTDRSPRFRKSRETDNYRTSSRLSFNICALASKDSLEKDIQDSQGSMMKFLWWDKCRADWHNMPLVPPKKLHHGSLGVRDILHKRILGCFCHCTKTPRNAALNDRQKNRFPRNLTVFPPKKHHHGSSGALTDARCLRQNARPNHFANGYGRRAINHKHPCPRQHFRKKGAHIIHVSLDLGPHRRLCQSNCCSTRQVLGYKFNLALIMHFVAEYVVRFAALHSAKWREIQGDPINTIYRPISFVIAQEDLEFDTFAFVPGKHLTLNRLLKVMAAMMGRPYVHETLVRSEVGCVFPQEKKNRRPKRQSSRSAAPLVRYVISISVGPPLIQFNSSSMKRKNLIKVMSEPTPKNFAKIYFFSPSDFHKNPQIWGETPTTWQHCLVPKCASQMAANGPETRRRRRGCRERENGPWRPGPVPSPDGVAPRLTPALPQPIAARVLFVKMPPLPDALDAIFGNSVTLRGKYLFRFPLFTTIFHSKCSKYRHSSDNTDLFYKPIFEASPVFTPTP</sequence>
<proteinExistence type="predicted"/>
<dbReference type="EMBL" id="CADCXU010028250">
    <property type="protein sequence ID" value="CAB0014934.1"/>
    <property type="molecule type" value="Genomic_DNA"/>
</dbReference>
<dbReference type="AlphaFoldDB" id="A0A6H5HB65"/>
<feature type="region of interest" description="Disordered" evidence="1">
    <location>
        <begin position="441"/>
        <end position="470"/>
    </location>
</feature>
<protein>
    <submittedName>
        <fullName evidence="2">Uncharacterized protein</fullName>
    </submittedName>
</protein>
<evidence type="ECO:0000256" key="1">
    <source>
        <dbReference type="SAM" id="MobiDB-lite"/>
    </source>
</evidence>
<reference evidence="2 3" key="1">
    <citation type="submission" date="2020-02" db="EMBL/GenBank/DDBJ databases">
        <authorList>
            <person name="Ferguson B K."/>
        </authorList>
    </citation>
    <scope>NUCLEOTIDE SEQUENCE [LARGE SCALE GENOMIC DNA]</scope>
</reference>
<name>A0A6H5HB65_9HEMI</name>
<gene>
    <name evidence="2" type="ORF">NTEN_LOCUS19334</name>
</gene>
<evidence type="ECO:0000313" key="2">
    <source>
        <dbReference type="EMBL" id="CAB0014934.1"/>
    </source>
</evidence>
<feature type="non-terminal residue" evidence="2">
    <location>
        <position position="557"/>
    </location>
</feature>
<accession>A0A6H5HB65</accession>